<comment type="caution">
    <text evidence="1">The sequence shown here is derived from an EMBL/GenBank/DDBJ whole genome shotgun (WGS) entry which is preliminary data.</text>
</comment>
<proteinExistence type="predicted"/>
<gene>
    <name evidence="1" type="ORF">WN944_024299</name>
</gene>
<organism evidence="1 2">
    <name type="scientific">Citrus x changshan-huyou</name>
    <dbReference type="NCBI Taxonomy" id="2935761"/>
    <lineage>
        <taxon>Eukaryota</taxon>
        <taxon>Viridiplantae</taxon>
        <taxon>Streptophyta</taxon>
        <taxon>Embryophyta</taxon>
        <taxon>Tracheophyta</taxon>
        <taxon>Spermatophyta</taxon>
        <taxon>Magnoliopsida</taxon>
        <taxon>eudicotyledons</taxon>
        <taxon>Gunneridae</taxon>
        <taxon>Pentapetalae</taxon>
        <taxon>rosids</taxon>
        <taxon>malvids</taxon>
        <taxon>Sapindales</taxon>
        <taxon>Rutaceae</taxon>
        <taxon>Aurantioideae</taxon>
        <taxon>Citrus</taxon>
    </lineage>
</organism>
<reference evidence="1 2" key="1">
    <citation type="submission" date="2024-05" db="EMBL/GenBank/DDBJ databases">
        <title>Haplotype-resolved chromosome-level genome assembly of Huyou (Citrus changshanensis).</title>
        <authorList>
            <person name="Miao C."/>
            <person name="Chen W."/>
            <person name="Wu Y."/>
            <person name="Wang L."/>
            <person name="Zhao S."/>
            <person name="Grierson D."/>
            <person name="Xu C."/>
            <person name="Chen K."/>
        </authorList>
    </citation>
    <scope>NUCLEOTIDE SEQUENCE [LARGE SCALE GENOMIC DNA]</scope>
    <source>
        <strain evidence="1">01-14</strain>
        <tissue evidence="1">Leaf</tissue>
    </source>
</reference>
<evidence type="ECO:0000313" key="1">
    <source>
        <dbReference type="EMBL" id="KAK9181162.1"/>
    </source>
</evidence>
<accession>A0AAP0QFK6</accession>
<name>A0AAP0QFK6_9ROSI</name>
<dbReference type="AlphaFoldDB" id="A0AAP0QFK6"/>
<evidence type="ECO:0000313" key="2">
    <source>
        <dbReference type="Proteomes" id="UP001428341"/>
    </source>
</evidence>
<dbReference type="EMBL" id="JBCGBO010000024">
    <property type="protein sequence ID" value="KAK9181162.1"/>
    <property type="molecule type" value="Genomic_DNA"/>
</dbReference>
<dbReference type="Proteomes" id="UP001428341">
    <property type="component" value="Unassembled WGS sequence"/>
</dbReference>
<sequence>MIQLLIRGQGIEGVQKDGRGCKIFRHCTSMLSMSLSFWLPWSQAFATSSRIDLAPFCVGGGEDSWLSVLQFLWQLDIP</sequence>
<protein>
    <submittedName>
        <fullName evidence="1">Uncharacterized protein</fullName>
    </submittedName>
</protein>
<keyword evidence="2" id="KW-1185">Reference proteome</keyword>